<comment type="subcellular location">
    <subcellularLocation>
        <location evidence="1">Cytoplasm</location>
    </subcellularLocation>
</comment>
<dbReference type="InterPro" id="IPR016024">
    <property type="entry name" value="ARM-type_fold"/>
</dbReference>
<dbReference type="InterPro" id="IPR011989">
    <property type="entry name" value="ARM-like"/>
</dbReference>
<dbReference type="GO" id="GO:0008283">
    <property type="term" value="P:cell population proliferation"/>
    <property type="evidence" value="ECO:0007669"/>
    <property type="project" value="InterPro"/>
</dbReference>
<dbReference type="Gene3D" id="1.25.10.10">
    <property type="entry name" value="Leucine-rich Repeat Variant"/>
    <property type="match status" value="1"/>
</dbReference>
<dbReference type="GO" id="GO:0006974">
    <property type="term" value="P:DNA damage response"/>
    <property type="evidence" value="ECO:0000318"/>
    <property type="project" value="GO_Central"/>
</dbReference>
<dbReference type="PANTHER" id="PTHR21331">
    <property type="entry name" value="BRCA1-ASSOCIATED ATM ACTIVATOR 1"/>
    <property type="match status" value="1"/>
</dbReference>
<sequence>MDSECAELLPLVCTVLVNPKQSLPDDTCFEKLLDWFKDLTKKVSGASLLQHNPCLTELISSVCKLKTNEPTVLSFVLRLVGILAATEEGFCFLEEQDILHSLFGNPGLTHTELWDEAIVRSGWINGLWSMLQHWRVMHFIIMNDFTKMILNLQIDRSLFVASAANQLLAHILNFPKKVPAHSSSDNSDIWQNSVACECNTYAEQTEWANCSIKIAQHLGDALHSDISFHTHQSLRLLTLALVHCQPQVMEVLWQKTEAAIKTRMGNGQIVMEQPFLEVLLTASRTALLNKEDSNLVNLMDLMLCTLNPTQAIPFALGIFKLENCPHILRSKAIQVILQPLDCIMAAIDEQQQSSVLEGGFVLEKLATKKQLSQKGSCSSLLCLSLYHTEELLCMDTLHLEVPGKSLFCSVLTVLRACIGMALPCSSKNSNIFKNLIGCTKVQKSAMDTLSRLAQCSGSSEFLSEAFLVLHEYLQNSDTDSSVLTKAMQAVLNWLFCCSEIPLTWLFLKQDLFSVLEKRLCDVRWEVRDSTLEFLTRLTIQFQDKGGFPAILMSTGVPSLLHSLLSDPESYVRASAICALGQTSFVMGKEEDMKSVPGVQKELASHLVDILANDTECFPRRAVVRVFSKWLKHPSQQPIQHLEKNAITVLDLGSNDLDWEVKIHTLELAEIWISQTLAKPVLSCCPYTVALPTHSVLSLTESIQKLLDLKIFDVLFNGLFDCDRPVAQKACSILLSLKRVIIEDSSFTRCTLTYDLKGQQWAADTLTKYFSKRSESVHVSTDQQRQLGIVEVLSSLDLEAMQQTLGQSSDHIENSPRSLLKDILAATHTTADNAVDCY</sequence>
<accession>W5M9K7</accession>
<reference evidence="5" key="1">
    <citation type="submission" date="2011-12" db="EMBL/GenBank/DDBJ databases">
        <title>The Draft Genome of Lepisosteus oculatus.</title>
        <authorList>
            <consortium name="The Broad Institute Genome Assembly &amp; Analysis Group"/>
            <consortium name="Computational R&amp;D Group"/>
            <consortium name="and Sequencing Platform"/>
            <person name="Di Palma F."/>
            <person name="Alfoldi J."/>
            <person name="Johnson J."/>
            <person name="Berlin A."/>
            <person name="Gnerre S."/>
            <person name="Jaffe D."/>
            <person name="MacCallum I."/>
            <person name="Young S."/>
            <person name="Walker B.J."/>
            <person name="Lander E.S."/>
            <person name="Lindblad-Toh K."/>
        </authorList>
    </citation>
    <scope>NUCLEOTIDE SEQUENCE [LARGE SCALE GENOMIC DNA]</scope>
</reference>
<dbReference type="EMBL" id="AHAT01013417">
    <property type="status" value="NOT_ANNOTATED_CDS"/>
    <property type="molecule type" value="Genomic_DNA"/>
</dbReference>
<evidence type="ECO:0000256" key="2">
    <source>
        <dbReference type="ARBA" id="ARBA00022490"/>
    </source>
</evidence>
<dbReference type="Bgee" id="ENSLOCG00000004235">
    <property type="expression patterns" value="Expressed in ovary and 13 other cell types or tissues"/>
</dbReference>
<dbReference type="PANTHER" id="PTHR21331:SF2">
    <property type="entry name" value="BRCA1-ASSOCIATED ATM ACTIVATOR 1"/>
    <property type="match status" value="1"/>
</dbReference>
<reference evidence="4" key="2">
    <citation type="submission" date="2025-08" db="UniProtKB">
        <authorList>
            <consortium name="Ensembl"/>
        </authorList>
    </citation>
    <scope>IDENTIFICATION</scope>
</reference>
<dbReference type="GO" id="GO:0005634">
    <property type="term" value="C:nucleus"/>
    <property type="evidence" value="ECO:0000318"/>
    <property type="project" value="GO_Central"/>
</dbReference>
<dbReference type="InterPro" id="IPR038904">
    <property type="entry name" value="BRAT1"/>
</dbReference>
<protein>
    <submittedName>
        <fullName evidence="4">BRCA1-associated ATM activator 1</fullName>
    </submittedName>
</protein>
<dbReference type="InParanoid" id="W5M9K7"/>
<dbReference type="STRING" id="7918.ENSLOCP00000005066"/>
<dbReference type="SUPFAM" id="SSF48371">
    <property type="entry name" value="ARM repeat"/>
    <property type="match status" value="2"/>
</dbReference>
<dbReference type="Proteomes" id="UP000018468">
    <property type="component" value="Linkage group LG13"/>
</dbReference>
<dbReference type="GeneTree" id="ENSGT00390000017551"/>
<dbReference type="AlphaFoldDB" id="W5M9K7"/>
<organism evidence="4 5">
    <name type="scientific">Lepisosteus oculatus</name>
    <name type="common">Spotted gar</name>
    <dbReference type="NCBI Taxonomy" id="7918"/>
    <lineage>
        <taxon>Eukaryota</taxon>
        <taxon>Metazoa</taxon>
        <taxon>Chordata</taxon>
        <taxon>Craniata</taxon>
        <taxon>Vertebrata</taxon>
        <taxon>Euteleostomi</taxon>
        <taxon>Actinopterygii</taxon>
        <taxon>Neopterygii</taxon>
        <taxon>Holostei</taxon>
        <taxon>Semionotiformes</taxon>
        <taxon>Lepisosteidae</taxon>
        <taxon>Lepisosteus</taxon>
    </lineage>
</organism>
<name>W5M9K7_LEPOC</name>
<dbReference type="eggNOG" id="ENOG502QRW9">
    <property type="taxonomic scope" value="Eukaryota"/>
</dbReference>
<dbReference type="FunCoup" id="W5M9K7">
    <property type="interactions" value="1216"/>
</dbReference>
<evidence type="ECO:0000313" key="4">
    <source>
        <dbReference type="Ensembl" id="ENSLOCP00000005066.1"/>
    </source>
</evidence>
<proteinExistence type="inferred from homology"/>
<evidence type="ECO:0000313" key="5">
    <source>
        <dbReference type="Proteomes" id="UP000018468"/>
    </source>
</evidence>
<reference evidence="4" key="3">
    <citation type="submission" date="2025-09" db="UniProtKB">
        <authorList>
            <consortium name="Ensembl"/>
        </authorList>
    </citation>
    <scope>IDENTIFICATION</scope>
</reference>
<keyword evidence="5" id="KW-1185">Reference proteome</keyword>
<comment type="similarity">
    <text evidence="3">Belongs to the BRAT1 family.</text>
</comment>
<dbReference type="GO" id="GO:0005737">
    <property type="term" value="C:cytoplasm"/>
    <property type="evidence" value="ECO:0007669"/>
    <property type="project" value="UniProtKB-SubCell"/>
</dbReference>
<dbReference type="Ensembl" id="ENSLOCT00000005074.1">
    <property type="protein sequence ID" value="ENSLOCP00000005066.1"/>
    <property type="gene ID" value="ENSLOCG00000004235.1"/>
</dbReference>
<keyword evidence="2" id="KW-0963">Cytoplasm</keyword>
<dbReference type="OMA" id="IQVFTEW"/>
<evidence type="ECO:0000256" key="3">
    <source>
        <dbReference type="ARBA" id="ARBA00061308"/>
    </source>
</evidence>
<evidence type="ECO:0000256" key="1">
    <source>
        <dbReference type="ARBA" id="ARBA00004496"/>
    </source>
</evidence>